<feature type="domain" description="EngB-type G" evidence="5">
    <location>
        <begin position="38"/>
        <end position="234"/>
    </location>
</feature>
<evidence type="ECO:0000256" key="2">
    <source>
        <dbReference type="ARBA" id="ARBA00022741"/>
    </source>
</evidence>
<keyword evidence="2" id="KW-0547">Nucleotide-binding</keyword>
<sequence>MSLSATRNRLVKDLFCAHPTAVAQFNNYDAIKQYPFKKLPEFLFSGRANVGKSSLINELLSTKTLVRSSSKPGATKTLNFYEPSTLDPKFYLVDGPGYGSRGRPEWGKLFMDYANDRSTLRRIFILVNASHGLKESDKLMLQDLHSLALSSTAALSSRVFPFSFQIVLTKVDEVVKRKDAPSELLQSIQSEVHKLAPTCMPNMILTSTKIAAQGGDSKVGIHELRECIVEAGALL</sequence>
<keyword evidence="1" id="KW-0479">Metal-binding</keyword>
<dbReference type="Gene3D" id="3.40.50.300">
    <property type="entry name" value="P-loop containing nucleotide triphosphate hydrolases"/>
    <property type="match status" value="1"/>
</dbReference>
<dbReference type="GO" id="GO:0046872">
    <property type="term" value="F:metal ion binding"/>
    <property type="evidence" value="ECO:0007669"/>
    <property type="project" value="UniProtKB-KW"/>
</dbReference>
<dbReference type="HOGENOM" id="CLU_033732_2_1_1"/>
<keyword evidence="7" id="KW-1185">Reference proteome</keyword>
<evidence type="ECO:0000313" key="6">
    <source>
        <dbReference type="EMBL" id="KIO18330.1"/>
    </source>
</evidence>
<reference evidence="7" key="2">
    <citation type="submission" date="2015-01" db="EMBL/GenBank/DDBJ databases">
        <title>Evolutionary Origins and Diversification of the Mycorrhizal Mutualists.</title>
        <authorList>
            <consortium name="DOE Joint Genome Institute"/>
            <consortium name="Mycorrhizal Genomics Consortium"/>
            <person name="Kohler A."/>
            <person name="Kuo A."/>
            <person name="Nagy L.G."/>
            <person name="Floudas D."/>
            <person name="Copeland A."/>
            <person name="Barry K.W."/>
            <person name="Cichocki N."/>
            <person name="Veneault-Fourrey C."/>
            <person name="LaButti K."/>
            <person name="Lindquist E.A."/>
            <person name="Lipzen A."/>
            <person name="Lundell T."/>
            <person name="Morin E."/>
            <person name="Murat C."/>
            <person name="Riley R."/>
            <person name="Ohm R."/>
            <person name="Sun H."/>
            <person name="Tunlid A."/>
            <person name="Henrissat B."/>
            <person name="Grigoriev I.V."/>
            <person name="Hibbett D.S."/>
            <person name="Martin F."/>
        </authorList>
    </citation>
    <scope>NUCLEOTIDE SEQUENCE [LARGE SCALE GENOMIC DNA]</scope>
    <source>
        <strain evidence="7">MUT 4182</strain>
    </source>
</reference>
<dbReference type="STRING" id="1051891.A0A0C3PU49"/>
<accession>A0A0C3PU49</accession>
<organism evidence="6 7">
    <name type="scientific">Tulasnella calospora MUT 4182</name>
    <dbReference type="NCBI Taxonomy" id="1051891"/>
    <lineage>
        <taxon>Eukaryota</taxon>
        <taxon>Fungi</taxon>
        <taxon>Dikarya</taxon>
        <taxon>Basidiomycota</taxon>
        <taxon>Agaricomycotina</taxon>
        <taxon>Agaricomycetes</taxon>
        <taxon>Cantharellales</taxon>
        <taxon>Tulasnellaceae</taxon>
        <taxon>Tulasnella</taxon>
    </lineage>
</organism>
<reference evidence="6 7" key="1">
    <citation type="submission" date="2014-04" db="EMBL/GenBank/DDBJ databases">
        <authorList>
            <consortium name="DOE Joint Genome Institute"/>
            <person name="Kuo A."/>
            <person name="Girlanda M."/>
            <person name="Perotto S."/>
            <person name="Kohler A."/>
            <person name="Nagy L.G."/>
            <person name="Floudas D."/>
            <person name="Copeland A."/>
            <person name="Barry K.W."/>
            <person name="Cichocki N."/>
            <person name="Veneault-Fourrey C."/>
            <person name="LaButti K."/>
            <person name="Lindquist E.A."/>
            <person name="Lipzen A."/>
            <person name="Lundell T."/>
            <person name="Morin E."/>
            <person name="Murat C."/>
            <person name="Sun H."/>
            <person name="Tunlid A."/>
            <person name="Henrissat B."/>
            <person name="Grigoriev I.V."/>
            <person name="Hibbett D.S."/>
            <person name="Martin F."/>
            <person name="Nordberg H.P."/>
            <person name="Cantor M.N."/>
            <person name="Hua S.X."/>
        </authorList>
    </citation>
    <scope>NUCLEOTIDE SEQUENCE [LARGE SCALE GENOMIC DNA]</scope>
    <source>
        <strain evidence="6 7">MUT 4182</strain>
    </source>
</reference>
<dbReference type="EMBL" id="KN823295">
    <property type="protein sequence ID" value="KIO18330.1"/>
    <property type="molecule type" value="Genomic_DNA"/>
</dbReference>
<dbReference type="PROSITE" id="PS51706">
    <property type="entry name" value="G_ENGB"/>
    <property type="match status" value="1"/>
</dbReference>
<name>A0A0C3PU49_9AGAM</name>
<dbReference type="OrthoDB" id="391988at2759"/>
<dbReference type="GO" id="GO:0005739">
    <property type="term" value="C:mitochondrion"/>
    <property type="evidence" value="ECO:0007669"/>
    <property type="project" value="TreeGrafter"/>
</dbReference>
<protein>
    <recommendedName>
        <fullName evidence="5">EngB-type G domain-containing protein</fullName>
    </recommendedName>
</protein>
<gene>
    <name evidence="6" type="ORF">M407DRAFT_160466</name>
</gene>
<proteinExistence type="predicted"/>
<dbReference type="InterPro" id="IPR030393">
    <property type="entry name" value="G_ENGB_dom"/>
</dbReference>
<dbReference type="PANTHER" id="PTHR46498">
    <property type="entry name" value="GTP-BINDING PROTEIN 8"/>
    <property type="match status" value="1"/>
</dbReference>
<evidence type="ECO:0000259" key="5">
    <source>
        <dbReference type="PROSITE" id="PS51706"/>
    </source>
</evidence>
<keyword evidence="4" id="KW-0342">GTP-binding</keyword>
<dbReference type="Pfam" id="PF01926">
    <property type="entry name" value="MMR_HSR1"/>
    <property type="match status" value="1"/>
</dbReference>
<dbReference type="AlphaFoldDB" id="A0A0C3PU49"/>
<evidence type="ECO:0000256" key="3">
    <source>
        <dbReference type="ARBA" id="ARBA00022842"/>
    </source>
</evidence>
<dbReference type="GO" id="GO:0005525">
    <property type="term" value="F:GTP binding"/>
    <property type="evidence" value="ECO:0007669"/>
    <property type="project" value="UniProtKB-KW"/>
</dbReference>
<keyword evidence="3" id="KW-0460">Magnesium</keyword>
<dbReference type="InterPro" id="IPR052279">
    <property type="entry name" value="EngB_GTPase"/>
</dbReference>
<evidence type="ECO:0000256" key="4">
    <source>
        <dbReference type="ARBA" id="ARBA00023134"/>
    </source>
</evidence>
<dbReference type="CDD" id="cd01876">
    <property type="entry name" value="YihA_EngB"/>
    <property type="match status" value="1"/>
</dbReference>
<dbReference type="InterPro" id="IPR027417">
    <property type="entry name" value="P-loop_NTPase"/>
</dbReference>
<evidence type="ECO:0000313" key="7">
    <source>
        <dbReference type="Proteomes" id="UP000054248"/>
    </source>
</evidence>
<dbReference type="PANTHER" id="PTHR46498:SF1">
    <property type="entry name" value="GTP-BINDING PROTEIN 8"/>
    <property type="match status" value="1"/>
</dbReference>
<dbReference type="Proteomes" id="UP000054248">
    <property type="component" value="Unassembled WGS sequence"/>
</dbReference>
<dbReference type="SUPFAM" id="SSF52540">
    <property type="entry name" value="P-loop containing nucleoside triphosphate hydrolases"/>
    <property type="match status" value="1"/>
</dbReference>
<evidence type="ECO:0000256" key="1">
    <source>
        <dbReference type="ARBA" id="ARBA00022723"/>
    </source>
</evidence>
<dbReference type="InterPro" id="IPR006073">
    <property type="entry name" value="GTP-bd"/>
</dbReference>